<comment type="caution">
    <text evidence="2">The sequence shown here is derived from an EMBL/GenBank/DDBJ whole genome shotgun (WGS) entry which is preliminary data.</text>
</comment>
<sequence>MSWDDENAEFEVVINQEEQYSIWPSYKPIPAGWHAVGKKGPKADVLAYIEEHWTDMRPASLRKAMDAEAAANGAAAPA</sequence>
<dbReference type="SUPFAM" id="SSF160582">
    <property type="entry name" value="MbtH-like"/>
    <property type="match status" value="1"/>
</dbReference>
<dbReference type="Gene3D" id="3.90.820.10">
    <property type="entry name" value="Structural Genomics, Unknown Function 30-nov-00 1gh9 Mol_id"/>
    <property type="match status" value="1"/>
</dbReference>
<dbReference type="AlphaFoldDB" id="A0A2S4MA21"/>
<evidence type="ECO:0000313" key="2">
    <source>
        <dbReference type="EMBL" id="POR51588.1"/>
    </source>
</evidence>
<name>A0A2S4MA21_9BURK</name>
<dbReference type="PANTHER" id="PTHR38444">
    <property type="entry name" value="ENTEROBACTIN BIOSYNTHESIS PROTEIN YBDZ"/>
    <property type="match status" value="1"/>
</dbReference>
<dbReference type="Proteomes" id="UP000237381">
    <property type="component" value="Unassembled WGS sequence"/>
</dbReference>
<organism evidence="2 3">
    <name type="scientific">Paraburkholderia eburnea</name>
    <dbReference type="NCBI Taxonomy" id="1189126"/>
    <lineage>
        <taxon>Bacteria</taxon>
        <taxon>Pseudomonadati</taxon>
        <taxon>Pseudomonadota</taxon>
        <taxon>Betaproteobacteria</taxon>
        <taxon>Burkholderiales</taxon>
        <taxon>Burkholderiaceae</taxon>
        <taxon>Paraburkholderia</taxon>
    </lineage>
</organism>
<dbReference type="GO" id="GO:0005829">
    <property type="term" value="C:cytosol"/>
    <property type="evidence" value="ECO:0007669"/>
    <property type="project" value="TreeGrafter"/>
</dbReference>
<dbReference type="EMBL" id="PQGA01000006">
    <property type="protein sequence ID" value="POR51588.1"/>
    <property type="molecule type" value="Genomic_DNA"/>
</dbReference>
<gene>
    <name evidence="2" type="ORF">B0G62_106122</name>
</gene>
<dbReference type="InterPro" id="IPR037407">
    <property type="entry name" value="MLP_fam"/>
</dbReference>
<dbReference type="InterPro" id="IPR038020">
    <property type="entry name" value="MbtH-like_sf"/>
</dbReference>
<dbReference type="Pfam" id="PF03621">
    <property type="entry name" value="MbtH"/>
    <property type="match status" value="1"/>
</dbReference>
<evidence type="ECO:0000259" key="1">
    <source>
        <dbReference type="SMART" id="SM00923"/>
    </source>
</evidence>
<dbReference type="InterPro" id="IPR005153">
    <property type="entry name" value="MbtH-like_dom"/>
</dbReference>
<reference evidence="2 3" key="1">
    <citation type="submission" date="2018-01" db="EMBL/GenBank/DDBJ databases">
        <title>Genomic Encyclopedia of Type Strains, Phase III (KMG-III): the genomes of soil and plant-associated and newly described type strains.</title>
        <authorList>
            <person name="Whitman W."/>
        </authorList>
    </citation>
    <scope>NUCLEOTIDE SEQUENCE [LARGE SCALE GENOMIC DNA]</scope>
    <source>
        <strain evidence="2 3">JCM 18070</strain>
    </source>
</reference>
<protein>
    <submittedName>
        <fullName evidence="2">MbtH protein</fullName>
    </submittedName>
</protein>
<proteinExistence type="predicted"/>
<feature type="domain" description="MbtH-like" evidence="1">
    <location>
        <begin position="1"/>
        <end position="51"/>
    </location>
</feature>
<dbReference type="OrthoDB" id="7584480at2"/>
<dbReference type="GO" id="GO:0019290">
    <property type="term" value="P:siderophore biosynthetic process"/>
    <property type="evidence" value="ECO:0007669"/>
    <property type="project" value="TreeGrafter"/>
</dbReference>
<accession>A0A2S4MA21</accession>
<dbReference type="SMART" id="SM00923">
    <property type="entry name" value="MbtH"/>
    <property type="match status" value="1"/>
</dbReference>
<dbReference type="PANTHER" id="PTHR38444:SF1">
    <property type="entry name" value="ENTEROBACTIN BIOSYNTHESIS PROTEIN YBDZ"/>
    <property type="match status" value="1"/>
</dbReference>
<evidence type="ECO:0000313" key="3">
    <source>
        <dbReference type="Proteomes" id="UP000237381"/>
    </source>
</evidence>
<keyword evidence="3" id="KW-1185">Reference proteome</keyword>
<dbReference type="RefSeq" id="WP_103704833.1">
    <property type="nucleotide sequence ID" value="NZ_PQGA01000006.1"/>
</dbReference>